<dbReference type="RefSeq" id="WP_145999665.1">
    <property type="nucleotide sequence ID" value="NZ_CP020975.2"/>
</dbReference>
<dbReference type="EMBL" id="OCYT01000079">
    <property type="protein sequence ID" value="SON78332.1"/>
    <property type="molecule type" value="Genomic_DNA"/>
</dbReference>
<reference evidence="2 3" key="1">
    <citation type="submission" date="2017-10" db="EMBL/GenBank/DDBJ databases">
        <authorList>
            <person name="Regsiter A."/>
            <person name="William W."/>
        </authorList>
    </citation>
    <scope>NUCLEOTIDE SEQUENCE [LARGE SCALE GENOMIC DNA]</scope>
    <source>
        <strain evidence="2 3">CFBP6984</strain>
    </source>
</reference>
<comment type="caution">
    <text evidence="2">The sequence shown here is derived from an EMBL/GenBank/DDBJ whole genome shotgun (WGS) entry which is preliminary data.</text>
</comment>
<protein>
    <submittedName>
        <fullName evidence="2">Uncharacterized protein</fullName>
    </submittedName>
</protein>
<evidence type="ECO:0000256" key="1">
    <source>
        <dbReference type="SAM" id="MobiDB-lite"/>
    </source>
</evidence>
<sequence length="154" mass="17164">MDQKKPSAVALCVQDEEGQEVGAIAITNDNQMNVESVAGDFIDCLNDLSRKFELDDNPFSVEQVTKNWFQSRFEDFDSVSVFYDESSGTTVRRLVKYVQGSLETETIGFVRFEHGDVSGVKIRLQDALPLAHEKAPSSLKQDSNQLKSRGGRPS</sequence>
<accession>A0ABY1TQA0</accession>
<name>A0ABY1TQA0_XANCH</name>
<evidence type="ECO:0000313" key="2">
    <source>
        <dbReference type="EMBL" id="SON78332.1"/>
    </source>
</evidence>
<gene>
    <name evidence="2" type="ORF">XAP6984_250066</name>
</gene>
<proteinExistence type="predicted"/>
<feature type="region of interest" description="Disordered" evidence="1">
    <location>
        <begin position="133"/>
        <end position="154"/>
    </location>
</feature>
<dbReference type="Proteomes" id="UP000234181">
    <property type="component" value="Unassembled WGS sequence"/>
</dbReference>
<organism evidence="2 3">
    <name type="scientific">Xanthomonas campestris pv. phaseoli</name>
    <dbReference type="NCBI Taxonomy" id="317013"/>
    <lineage>
        <taxon>Bacteria</taxon>
        <taxon>Pseudomonadati</taxon>
        <taxon>Pseudomonadota</taxon>
        <taxon>Gammaproteobacteria</taxon>
        <taxon>Lysobacterales</taxon>
        <taxon>Lysobacteraceae</taxon>
        <taxon>Xanthomonas</taxon>
    </lineage>
</organism>
<evidence type="ECO:0000313" key="3">
    <source>
        <dbReference type="Proteomes" id="UP000234181"/>
    </source>
</evidence>
<keyword evidence="3" id="KW-1185">Reference proteome</keyword>
<feature type="compositionally biased region" description="Polar residues" evidence="1">
    <location>
        <begin position="138"/>
        <end position="147"/>
    </location>
</feature>